<dbReference type="Proteomes" id="UP000198561">
    <property type="component" value="Unassembled WGS sequence"/>
</dbReference>
<dbReference type="RefSeq" id="WP_089693958.1">
    <property type="nucleotide sequence ID" value="NZ_DALZIY010000005.1"/>
</dbReference>
<sequence>MKKMRMNQLLRGAFVAVLAAMLIGFTASCSKDNDDNNVNGAGKSHKVVFKAIASSGSNIDVAVYGIDGNPTTASSLSGSTWSSPEITSEPGAYSANVAVSAVGPGASATLKVQIWVDGELKKEGTSSGQYLSASASYTF</sequence>
<reference evidence="2 3" key="1">
    <citation type="submission" date="2016-10" db="EMBL/GenBank/DDBJ databases">
        <authorList>
            <person name="de Groot N.N."/>
        </authorList>
    </citation>
    <scope>NUCLEOTIDE SEQUENCE [LARGE SCALE GENOMIC DNA]</scope>
    <source>
        <strain evidence="2 3">DSM 23031</strain>
    </source>
</reference>
<protein>
    <submittedName>
        <fullName evidence="2">Uncharacterized protein</fullName>
    </submittedName>
</protein>
<name>A0A1H6HP03_CHRCI</name>
<proteinExistence type="predicted"/>
<dbReference type="EMBL" id="FNWQ01000004">
    <property type="protein sequence ID" value="SEH37577.1"/>
    <property type="molecule type" value="Genomic_DNA"/>
</dbReference>
<accession>A0A1H6HP03</accession>
<dbReference type="OrthoDB" id="713675at2"/>
<dbReference type="STRING" id="680127.SAMN05421593_3448"/>
<gene>
    <name evidence="2" type="ORF">SAMN05421593_3448</name>
</gene>
<dbReference type="PROSITE" id="PS51257">
    <property type="entry name" value="PROKAR_LIPOPROTEIN"/>
    <property type="match status" value="1"/>
</dbReference>
<keyword evidence="1" id="KW-0732">Signal</keyword>
<feature type="signal peptide" evidence="1">
    <location>
        <begin position="1"/>
        <end position="30"/>
    </location>
</feature>
<feature type="chain" id="PRO_5011530727" evidence="1">
    <location>
        <begin position="31"/>
        <end position="139"/>
    </location>
</feature>
<evidence type="ECO:0000313" key="3">
    <source>
        <dbReference type="Proteomes" id="UP000198561"/>
    </source>
</evidence>
<dbReference type="AlphaFoldDB" id="A0A1H6HP03"/>
<evidence type="ECO:0000256" key="1">
    <source>
        <dbReference type="SAM" id="SignalP"/>
    </source>
</evidence>
<organism evidence="2 3">
    <name type="scientific">Chryseobacterium culicis</name>
    <dbReference type="NCBI Taxonomy" id="680127"/>
    <lineage>
        <taxon>Bacteria</taxon>
        <taxon>Pseudomonadati</taxon>
        <taxon>Bacteroidota</taxon>
        <taxon>Flavobacteriia</taxon>
        <taxon>Flavobacteriales</taxon>
        <taxon>Weeksellaceae</taxon>
        <taxon>Chryseobacterium group</taxon>
        <taxon>Chryseobacterium</taxon>
    </lineage>
</organism>
<evidence type="ECO:0000313" key="2">
    <source>
        <dbReference type="EMBL" id="SEH37577.1"/>
    </source>
</evidence>